<name>A0A1H1J4W6_9PSED</name>
<protein>
    <submittedName>
        <fullName evidence="1">RHS repeat-associated core domain-containing protein</fullName>
    </submittedName>
</protein>
<dbReference type="OrthoDB" id="6845590at2"/>
<evidence type="ECO:0000313" key="1">
    <source>
        <dbReference type="EMBL" id="SDR44548.1"/>
    </source>
</evidence>
<dbReference type="AlphaFoldDB" id="A0A1H1J4W6"/>
<dbReference type="EMBL" id="FNKJ01000004">
    <property type="protein sequence ID" value="SDR44548.1"/>
    <property type="molecule type" value="Genomic_DNA"/>
</dbReference>
<dbReference type="NCBIfam" id="TIGR03696">
    <property type="entry name" value="Rhs_assc_core"/>
    <property type="match status" value="1"/>
</dbReference>
<proteinExistence type="predicted"/>
<organism evidence="1 2">
    <name type="scientific">Pseudomonas moorei</name>
    <dbReference type="NCBI Taxonomy" id="395599"/>
    <lineage>
        <taxon>Bacteria</taxon>
        <taxon>Pseudomonadati</taxon>
        <taxon>Pseudomonadota</taxon>
        <taxon>Gammaproteobacteria</taxon>
        <taxon>Pseudomonadales</taxon>
        <taxon>Pseudomonadaceae</taxon>
        <taxon>Pseudomonas</taxon>
    </lineage>
</organism>
<accession>A0A1H1J4W6</accession>
<dbReference type="InterPro" id="IPR022385">
    <property type="entry name" value="Rhs_assc_core"/>
</dbReference>
<dbReference type="SUPFAM" id="SSF56399">
    <property type="entry name" value="ADP-ribosylation"/>
    <property type="match status" value="1"/>
</dbReference>
<keyword evidence="2" id="KW-1185">Reference proteome</keyword>
<dbReference type="RefSeq" id="WP_090327699.1">
    <property type="nucleotide sequence ID" value="NZ_FNKJ01000004.1"/>
</dbReference>
<dbReference type="Proteomes" id="UP000199570">
    <property type="component" value="Unassembled WGS sequence"/>
</dbReference>
<dbReference type="Gene3D" id="2.180.10.10">
    <property type="entry name" value="RHS repeat-associated core"/>
    <property type="match status" value="1"/>
</dbReference>
<gene>
    <name evidence="1" type="ORF">SAMN04490195_5676</name>
</gene>
<evidence type="ECO:0000313" key="2">
    <source>
        <dbReference type="Proteomes" id="UP000199570"/>
    </source>
</evidence>
<sequence length="330" mass="35588">MTQAKTIRQRVILLATNSSQSIIGESVEGKINTIGYTAYGEQSAQQEVATALGFNGQLREARFGWYLPGNGYRAYNTRLMRFHSPDSWSPFGGGGLNAYMYCVGDPVNRVDPTGHWGVISLLSATRELGAIGYLASSVGTGLNIGSLLFNRGRATLANGLGTLSGVTGVAAGLSSMFDIAPQASQLLATTSLVSGAASTYLGYRSMRANFTHLGWYEAPFSRPPGSPPAYFELYPQTGASTVKPLSPPVYPLNRSTLLPAGDVLPVYSRQDPNLFERPSPKTDNHRMLSSFPQPIGVNGAPPPRHQVRVRREALDRMDGLPPAQAIRQRR</sequence>
<reference evidence="2" key="1">
    <citation type="submission" date="2016-10" db="EMBL/GenBank/DDBJ databases">
        <authorList>
            <person name="Varghese N."/>
            <person name="Submissions S."/>
        </authorList>
    </citation>
    <scope>NUCLEOTIDE SEQUENCE [LARGE SCALE GENOMIC DNA]</scope>
    <source>
        <strain evidence="2">BS3775</strain>
    </source>
</reference>